<evidence type="ECO:0000256" key="2">
    <source>
        <dbReference type="ARBA" id="ARBA00022840"/>
    </source>
</evidence>
<evidence type="ECO:0000313" key="7">
    <source>
        <dbReference type="Proteomes" id="UP000250557"/>
    </source>
</evidence>
<evidence type="ECO:0000259" key="4">
    <source>
        <dbReference type="SMART" id="SM00382"/>
    </source>
</evidence>
<accession>A0AAE6JMM5</accession>
<dbReference type="RefSeq" id="WP_112657134.1">
    <property type="nucleotide sequence ID" value="NZ_CP043451.1"/>
</dbReference>
<dbReference type="InterPro" id="IPR041628">
    <property type="entry name" value="ChlI/MoxR_AAA_lid"/>
</dbReference>
<gene>
    <name evidence="5" type="ORF">DIU31_029685</name>
    <name evidence="6" type="ORF">J3L21_31325</name>
</gene>
<dbReference type="GO" id="GO:0005524">
    <property type="term" value="F:ATP binding"/>
    <property type="evidence" value="ECO:0007669"/>
    <property type="project" value="UniProtKB-KW"/>
</dbReference>
<sequence length="325" mass="36176">MENELFEQRTDLGKLHTAVEQIKATLAQIIVGQQESIDLLIAGVLADGHILIEGVPGVAKTLTAKLIAKAIDARYSRIQFTPDLMPSDILGTSVFNPKTTEFEFKKGPIFGNIILIDEINRAPAKTQSALFEVMEERQLTIDGHSYKMEEPFTVLATQNPVEQEGTYRLPEAQLDRFLFKVEIKYPTLEEEIAIVTQQHQQKTTDQLNQISAVLSSVDITEVRQQVRALHVEPKLLEFAAKIIHESRNSKSVQLGGSPRASLAIINAAKALAAIKGRDFVTPEDIIYVAAPVLRHRIMLTPDKEMEGVSPDEVIAQIIQKIEVPR</sequence>
<evidence type="ECO:0000256" key="3">
    <source>
        <dbReference type="ARBA" id="ARBA00061607"/>
    </source>
</evidence>
<dbReference type="EMBL" id="CP071880">
    <property type="protein sequence ID" value="QTE49969.1"/>
    <property type="molecule type" value="Genomic_DNA"/>
</dbReference>
<reference evidence="5 7" key="1">
    <citation type="submission" date="2019-08" db="EMBL/GenBank/DDBJ databases">
        <title>Comparative genome analysis confer to the adaptation heavy metal polluted environment.</title>
        <authorList>
            <person name="Li Y."/>
        </authorList>
    </citation>
    <scope>NUCLEOTIDE SEQUENCE [LARGE SCALE GENOMIC DNA]</scope>
    <source>
        <strain evidence="5 7">P2</strain>
    </source>
</reference>
<name>A0AAE6JMM5_9SPHI</name>
<dbReference type="InterPro" id="IPR003593">
    <property type="entry name" value="AAA+_ATPase"/>
</dbReference>
<keyword evidence="8" id="KW-1185">Reference proteome</keyword>
<dbReference type="Proteomes" id="UP000250557">
    <property type="component" value="Chromosome"/>
</dbReference>
<organism evidence="5 7">
    <name type="scientific">Mucilaginibacter rubeus</name>
    <dbReference type="NCBI Taxonomy" id="2027860"/>
    <lineage>
        <taxon>Bacteria</taxon>
        <taxon>Pseudomonadati</taxon>
        <taxon>Bacteroidota</taxon>
        <taxon>Sphingobacteriia</taxon>
        <taxon>Sphingobacteriales</taxon>
        <taxon>Sphingobacteriaceae</taxon>
        <taxon>Mucilaginibacter</taxon>
    </lineage>
</organism>
<dbReference type="AlphaFoldDB" id="A0AAE6JMM5"/>
<evidence type="ECO:0000256" key="1">
    <source>
        <dbReference type="ARBA" id="ARBA00022741"/>
    </source>
</evidence>
<reference evidence="6 8" key="2">
    <citation type="submission" date="2021-03" db="EMBL/GenBank/DDBJ databases">
        <title>Mucilaginibacter strains isolated from gold and copper mining confer multi heavy-metal resistance.</title>
        <authorList>
            <person name="Li Y."/>
        </authorList>
    </citation>
    <scope>NUCLEOTIDE SEQUENCE [LARGE SCALE GENOMIC DNA]</scope>
    <source>
        <strain evidence="6 8">P2-4</strain>
    </source>
</reference>
<dbReference type="Proteomes" id="UP000663940">
    <property type="component" value="Chromosome"/>
</dbReference>
<dbReference type="SUPFAM" id="SSF52540">
    <property type="entry name" value="P-loop containing nucleoside triphosphate hydrolases"/>
    <property type="match status" value="1"/>
</dbReference>
<protein>
    <submittedName>
        <fullName evidence="5">MoxR family ATPase</fullName>
    </submittedName>
</protein>
<evidence type="ECO:0000313" key="5">
    <source>
        <dbReference type="EMBL" id="QEM07470.1"/>
    </source>
</evidence>
<proteinExistence type="inferred from homology"/>
<dbReference type="GO" id="GO:0016887">
    <property type="term" value="F:ATP hydrolysis activity"/>
    <property type="evidence" value="ECO:0007669"/>
    <property type="project" value="InterPro"/>
</dbReference>
<dbReference type="InterPro" id="IPR011703">
    <property type="entry name" value="ATPase_AAA-3"/>
</dbReference>
<dbReference type="SMART" id="SM00382">
    <property type="entry name" value="AAA"/>
    <property type="match status" value="1"/>
</dbReference>
<dbReference type="PANTHER" id="PTHR42759">
    <property type="entry name" value="MOXR FAMILY PROTEIN"/>
    <property type="match status" value="1"/>
</dbReference>
<keyword evidence="2" id="KW-0067">ATP-binding</keyword>
<dbReference type="Pfam" id="PF17863">
    <property type="entry name" value="AAA_lid_2"/>
    <property type="match status" value="1"/>
</dbReference>
<comment type="similarity">
    <text evidence="3">Belongs to the MoxR family.</text>
</comment>
<feature type="domain" description="AAA+ ATPase" evidence="4">
    <location>
        <begin position="46"/>
        <end position="187"/>
    </location>
</feature>
<evidence type="ECO:0000313" key="6">
    <source>
        <dbReference type="EMBL" id="QTE49969.1"/>
    </source>
</evidence>
<dbReference type="InterPro" id="IPR027417">
    <property type="entry name" value="P-loop_NTPase"/>
</dbReference>
<dbReference type="PANTHER" id="PTHR42759:SF1">
    <property type="entry name" value="MAGNESIUM-CHELATASE SUBUNIT CHLD"/>
    <property type="match status" value="1"/>
</dbReference>
<dbReference type="EMBL" id="CP043451">
    <property type="protein sequence ID" value="QEM07470.1"/>
    <property type="molecule type" value="Genomic_DNA"/>
</dbReference>
<dbReference type="FunFam" id="3.40.50.300:FF:000640">
    <property type="entry name" value="MoxR family ATPase"/>
    <property type="match status" value="1"/>
</dbReference>
<dbReference type="InterPro" id="IPR050764">
    <property type="entry name" value="CbbQ/NirQ/NorQ/GpvN"/>
</dbReference>
<dbReference type="Gene3D" id="1.10.8.80">
    <property type="entry name" value="Magnesium chelatase subunit I, C-Terminal domain"/>
    <property type="match status" value="1"/>
</dbReference>
<keyword evidence="1" id="KW-0547">Nucleotide-binding</keyword>
<dbReference type="Gene3D" id="3.40.50.300">
    <property type="entry name" value="P-loop containing nucleotide triphosphate hydrolases"/>
    <property type="match status" value="1"/>
</dbReference>
<dbReference type="PIRSF" id="PIRSF002849">
    <property type="entry name" value="AAA_ATPase_chaperone_MoxR_prd"/>
    <property type="match status" value="1"/>
</dbReference>
<dbReference type="Pfam" id="PF07726">
    <property type="entry name" value="AAA_3"/>
    <property type="match status" value="1"/>
</dbReference>
<evidence type="ECO:0000313" key="8">
    <source>
        <dbReference type="Proteomes" id="UP000663940"/>
    </source>
</evidence>